<protein>
    <submittedName>
        <fullName evidence="1">Uncharacterized protein</fullName>
    </submittedName>
</protein>
<evidence type="ECO:0000313" key="2">
    <source>
        <dbReference type="Proteomes" id="UP000258832"/>
    </source>
</evidence>
<name>A0A345MBJ3_9CAUD</name>
<keyword evidence="2" id="KW-1185">Reference proteome</keyword>
<dbReference type="KEGG" id="vg:63209871"/>
<dbReference type="EMBL" id="MH576973">
    <property type="protein sequence ID" value="AXH67864.1"/>
    <property type="molecule type" value="Genomic_DNA"/>
</dbReference>
<proteinExistence type="predicted"/>
<evidence type="ECO:0000313" key="1">
    <source>
        <dbReference type="EMBL" id="AXH67864.1"/>
    </source>
</evidence>
<dbReference type="Proteomes" id="UP000258832">
    <property type="component" value="Segment"/>
</dbReference>
<gene>
    <name evidence="1" type="primary">58</name>
    <name evidence="1" type="ORF">SEA_BROMDEN_58</name>
</gene>
<reference evidence="2" key="1">
    <citation type="submission" date="2018-07" db="EMBL/GenBank/DDBJ databases">
        <authorList>
            <person name="Quirk P.G."/>
            <person name="Krulwich T.A."/>
        </authorList>
    </citation>
    <scope>NUCLEOTIDE SEQUENCE [LARGE SCALE GENOMIC DNA]</scope>
</reference>
<organism evidence="1 2">
    <name type="scientific">Mycobacterium phage Bromden</name>
    <dbReference type="NCBI Taxonomy" id="2283252"/>
    <lineage>
        <taxon>Viruses</taxon>
        <taxon>Duplodnaviria</taxon>
        <taxon>Heunggongvirae</taxon>
        <taxon>Uroviricota</taxon>
        <taxon>Caudoviricetes</taxon>
        <taxon>Vilmaviridae</taxon>
        <taxon>Lclasvirinae</taxon>
        <taxon>Bromdenvirus</taxon>
        <taxon>Bromdenvirus bromden</taxon>
    </lineage>
</organism>
<sequence>MTYRVEIGLKEQPIFAVIAVAEPEVSHNGILQVTLKDGYLVYAPGYWQSYGVKENKDG</sequence>
<dbReference type="GeneID" id="63209871"/>
<dbReference type="RefSeq" id="YP_010013288.1">
    <property type="nucleotide sequence ID" value="NC_053510.1"/>
</dbReference>
<accession>A0A345MBJ3</accession>